<proteinExistence type="predicted"/>
<evidence type="ECO:0000256" key="1">
    <source>
        <dbReference type="SAM" id="MobiDB-lite"/>
    </source>
</evidence>
<protein>
    <submittedName>
        <fullName evidence="2">Uncharacterized protein</fullName>
    </submittedName>
</protein>
<accession>A0ABW1NSI6</accession>
<reference evidence="3" key="1">
    <citation type="journal article" date="2019" name="Int. J. Syst. Evol. Microbiol.">
        <title>The Global Catalogue of Microorganisms (GCM) 10K type strain sequencing project: providing services to taxonomists for standard genome sequencing and annotation.</title>
        <authorList>
            <consortium name="The Broad Institute Genomics Platform"/>
            <consortium name="The Broad Institute Genome Sequencing Center for Infectious Disease"/>
            <person name="Wu L."/>
            <person name="Ma J."/>
        </authorList>
    </citation>
    <scope>NUCLEOTIDE SEQUENCE [LARGE SCALE GENOMIC DNA]</scope>
    <source>
        <strain evidence="3">JCM 30346</strain>
    </source>
</reference>
<dbReference type="EMBL" id="JBHSRF010000069">
    <property type="protein sequence ID" value="MFC6085805.1"/>
    <property type="molecule type" value="Genomic_DNA"/>
</dbReference>
<sequence>MLYLLGGFRPNLLRRSGVVIGRPGPAREGGSHRRSSGRHRPGRLPERVSRRDFDAAAIAQAEVLDQLEPAWVVWYGVYFRRFYAIALTSGVGPLCIAAGSCEALRKMMRESESSVRLAVWA</sequence>
<feature type="compositionally biased region" description="Basic residues" evidence="1">
    <location>
        <begin position="32"/>
        <end position="42"/>
    </location>
</feature>
<keyword evidence="3" id="KW-1185">Reference proteome</keyword>
<evidence type="ECO:0000313" key="3">
    <source>
        <dbReference type="Proteomes" id="UP001596137"/>
    </source>
</evidence>
<dbReference type="RefSeq" id="WP_380760324.1">
    <property type="nucleotide sequence ID" value="NZ_JBHSRF010000069.1"/>
</dbReference>
<comment type="caution">
    <text evidence="2">The sequence shown here is derived from an EMBL/GenBank/DDBJ whole genome shotgun (WGS) entry which is preliminary data.</text>
</comment>
<name>A0ABW1NSI6_9ACTN</name>
<dbReference type="Proteomes" id="UP001596137">
    <property type="component" value="Unassembled WGS sequence"/>
</dbReference>
<feature type="region of interest" description="Disordered" evidence="1">
    <location>
        <begin position="19"/>
        <end position="48"/>
    </location>
</feature>
<gene>
    <name evidence="2" type="ORF">ACFP1K_31890</name>
</gene>
<evidence type="ECO:0000313" key="2">
    <source>
        <dbReference type="EMBL" id="MFC6085805.1"/>
    </source>
</evidence>
<organism evidence="2 3">
    <name type="scientific">Sphaerisporangium aureirubrum</name>
    <dbReference type="NCBI Taxonomy" id="1544736"/>
    <lineage>
        <taxon>Bacteria</taxon>
        <taxon>Bacillati</taxon>
        <taxon>Actinomycetota</taxon>
        <taxon>Actinomycetes</taxon>
        <taxon>Streptosporangiales</taxon>
        <taxon>Streptosporangiaceae</taxon>
        <taxon>Sphaerisporangium</taxon>
    </lineage>
</organism>